<dbReference type="EMBL" id="FNZK01000017">
    <property type="protein sequence ID" value="SEJ78591.1"/>
    <property type="molecule type" value="Genomic_DNA"/>
</dbReference>
<keyword evidence="2" id="KW-1185">Reference proteome</keyword>
<evidence type="ECO:0000313" key="1">
    <source>
        <dbReference type="EMBL" id="SEJ78591.1"/>
    </source>
</evidence>
<gene>
    <name evidence="1" type="ORF">SAMN05660742_11710</name>
</gene>
<dbReference type="STRING" id="84035.SAMN05660742_11710"/>
<accession>A0A1H7BLV8</accession>
<proteinExistence type="predicted"/>
<organism evidence="1 2">
    <name type="scientific">Propionispira arboris</name>
    <dbReference type="NCBI Taxonomy" id="84035"/>
    <lineage>
        <taxon>Bacteria</taxon>
        <taxon>Bacillati</taxon>
        <taxon>Bacillota</taxon>
        <taxon>Negativicutes</taxon>
        <taxon>Selenomonadales</taxon>
        <taxon>Selenomonadaceae</taxon>
        <taxon>Propionispira</taxon>
    </lineage>
</organism>
<dbReference type="AlphaFoldDB" id="A0A1H7BLV8"/>
<reference evidence="1 2" key="1">
    <citation type="submission" date="2016-10" db="EMBL/GenBank/DDBJ databases">
        <authorList>
            <person name="de Groot N.N."/>
        </authorList>
    </citation>
    <scope>NUCLEOTIDE SEQUENCE [LARGE SCALE GENOMIC DNA]</scope>
    <source>
        <strain evidence="1 2">DSM 2179</strain>
    </source>
</reference>
<dbReference type="Proteomes" id="UP000199662">
    <property type="component" value="Unassembled WGS sequence"/>
</dbReference>
<sequence>MEYFRLRQDGDYVNAPVIPDVIKQIQRRYVTPEDADKIDDITVFNLANHDDIDFIDLLNRQLFLLSNLLKDTVKLYVPKLLCKKVLLISSAKQMQMLYYLPIFQAVDCMSDKSSMTPDKSVVKELVLKATAIPNKAIFKVKHSYETIIIARLDAAESIMRRDFRGIKMERVELE</sequence>
<name>A0A1H7BLV8_9FIRM</name>
<protein>
    <submittedName>
        <fullName evidence="1">Uncharacterized protein</fullName>
    </submittedName>
</protein>
<dbReference type="RefSeq" id="WP_091833509.1">
    <property type="nucleotide sequence ID" value="NZ_FNZK01000017.1"/>
</dbReference>
<evidence type="ECO:0000313" key="2">
    <source>
        <dbReference type="Proteomes" id="UP000199662"/>
    </source>
</evidence>